<evidence type="ECO:0008006" key="4">
    <source>
        <dbReference type="Google" id="ProtNLM"/>
    </source>
</evidence>
<dbReference type="EMBL" id="MQWD01000001">
    <property type="protein sequence ID" value="PAP76999.1"/>
    <property type="molecule type" value="Genomic_DNA"/>
</dbReference>
<dbReference type="PROSITE" id="PS51257">
    <property type="entry name" value="PROKAR_LIPOPROTEIN"/>
    <property type="match status" value="1"/>
</dbReference>
<accession>A0A271J2R1</accession>
<keyword evidence="1" id="KW-0732">Signal</keyword>
<dbReference type="Proteomes" id="UP000216339">
    <property type="component" value="Unassembled WGS sequence"/>
</dbReference>
<comment type="caution">
    <text evidence="2">The sequence shown here is derived from an EMBL/GenBank/DDBJ whole genome shotgun (WGS) entry which is preliminary data.</text>
</comment>
<sequence>MLRPVPRRLLLLAIFALAAGACRGDGRGPYVGTWRAAGADTLDMRYQFFADGTARIVERARDEPQVYEARYAIIGDSVLTLQWIDGATDDGRFRIRLDGDTLRLENPASGQTNAWVRL</sequence>
<keyword evidence="3" id="KW-1185">Reference proteome</keyword>
<name>A0A271J2R1_9BACT</name>
<protein>
    <recommendedName>
        <fullName evidence="4">DUF5640 domain-containing protein</fullName>
    </recommendedName>
</protein>
<feature type="chain" id="PRO_5012876879" description="DUF5640 domain-containing protein" evidence="1">
    <location>
        <begin position="19"/>
        <end position="118"/>
    </location>
</feature>
<dbReference type="AlphaFoldDB" id="A0A271J2R1"/>
<evidence type="ECO:0000313" key="2">
    <source>
        <dbReference type="EMBL" id="PAP76999.1"/>
    </source>
</evidence>
<proteinExistence type="predicted"/>
<gene>
    <name evidence="2" type="ORF">BSZ37_11420</name>
</gene>
<feature type="signal peptide" evidence="1">
    <location>
        <begin position="1"/>
        <end position="18"/>
    </location>
</feature>
<evidence type="ECO:0000313" key="3">
    <source>
        <dbReference type="Proteomes" id="UP000216339"/>
    </source>
</evidence>
<reference evidence="2 3" key="1">
    <citation type="submission" date="2016-11" db="EMBL/GenBank/DDBJ databases">
        <title>Study of marine rhodopsin-containing bacteria.</title>
        <authorList>
            <person name="Yoshizawa S."/>
            <person name="Kumagai Y."/>
            <person name="Kogure K."/>
        </authorList>
    </citation>
    <scope>NUCLEOTIDE SEQUENCE [LARGE SCALE GENOMIC DNA]</scope>
    <source>
        <strain evidence="2 3">SAORIC-28</strain>
    </source>
</reference>
<evidence type="ECO:0000256" key="1">
    <source>
        <dbReference type="SAM" id="SignalP"/>
    </source>
</evidence>
<organism evidence="2 3">
    <name type="scientific">Rubrivirga marina</name>
    <dbReference type="NCBI Taxonomy" id="1196024"/>
    <lineage>
        <taxon>Bacteria</taxon>
        <taxon>Pseudomonadati</taxon>
        <taxon>Rhodothermota</taxon>
        <taxon>Rhodothermia</taxon>
        <taxon>Rhodothermales</taxon>
        <taxon>Rubricoccaceae</taxon>
        <taxon>Rubrivirga</taxon>
    </lineage>
</organism>